<accession>A0A2S3X8K8</accession>
<comment type="caution">
    <text evidence="1">The sequence shown here is derived from an EMBL/GenBank/DDBJ whole genome shotgun (WGS) entry which is preliminary data.</text>
</comment>
<dbReference type="AlphaFoldDB" id="A0A2S3X8K8"/>
<evidence type="ECO:0000313" key="1">
    <source>
        <dbReference type="EMBL" id="POG11881.1"/>
    </source>
</evidence>
<gene>
    <name evidence="1" type="ORF">BGP84_00975</name>
</gene>
<evidence type="ECO:0000313" key="2">
    <source>
        <dbReference type="Proteomes" id="UP000237230"/>
    </source>
</evidence>
<dbReference type="Proteomes" id="UP000237230">
    <property type="component" value="Unassembled WGS sequence"/>
</dbReference>
<name>A0A2S3X8K8_PSEPU</name>
<organism evidence="1 2">
    <name type="scientific">Pseudomonas putida</name>
    <name type="common">Arthrobacter siderocapsulatus</name>
    <dbReference type="NCBI Taxonomy" id="303"/>
    <lineage>
        <taxon>Bacteria</taxon>
        <taxon>Pseudomonadati</taxon>
        <taxon>Pseudomonadota</taxon>
        <taxon>Gammaproteobacteria</taxon>
        <taxon>Pseudomonadales</taxon>
        <taxon>Pseudomonadaceae</taxon>
        <taxon>Pseudomonas</taxon>
    </lineage>
</organism>
<protein>
    <submittedName>
        <fullName evidence="1">Uncharacterized protein</fullName>
    </submittedName>
</protein>
<proteinExistence type="predicted"/>
<sequence length="121" mass="13220">MTYNGEVIYEADVDMAGPKPKSISLQITVDDFSRTCLSTVGSVSTEQRERRSDKGVTGYQVSCVVTSISPTGDAKADVVYTIQDPAKNVRKSGHVKAIFQEGKEYKTVSNGSQVTLFLRSY</sequence>
<dbReference type="EMBL" id="MINH01000016">
    <property type="protein sequence ID" value="POG11881.1"/>
    <property type="molecule type" value="Genomic_DNA"/>
</dbReference>
<reference evidence="1 2" key="2">
    <citation type="submission" date="2018-03" db="EMBL/GenBank/DDBJ databases">
        <title>Draft genome of Pseudomonas putida strain KH-21-114.</title>
        <authorList>
            <person name="Yoshizawa S."/>
            <person name="Khan N.H."/>
            <person name="Nishimura M."/>
            <person name="Chiura H.X."/>
            <person name="Ogura Y."/>
            <person name="Hayashi T."/>
            <person name="Kogure K."/>
        </authorList>
    </citation>
    <scope>NUCLEOTIDE SEQUENCE [LARGE SCALE GENOMIC DNA]</scope>
    <source>
        <strain evidence="1 2">KH-21-114</strain>
    </source>
</reference>
<reference evidence="1 2" key="1">
    <citation type="submission" date="2016-08" db="EMBL/GenBank/DDBJ databases">
        <authorList>
            <person name="Seilhamer J.J."/>
        </authorList>
    </citation>
    <scope>NUCLEOTIDE SEQUENCE [LARGE SCALE GENOMIC DNA]</scope>
    <source>
        <strain evidence="1 2">KH-21-114</strain>
    </source>
</reference>